<dbReference type="EMBL" id="BMMZ01000013">
    <property type="protein sequence ID" value="GGL78733.1"/>
    <property type="molecule type" value="Genomic_DNA"/>
</dbReference>
<dbReference type="PANTHER" id="PTHR30146:SF109">
    <property type="entry name" value="HTH-TYPE TRANSCRIPTIONAL REGULATOR GALS"/>
    <property type="match status" value="1"/>
</dbReference>
<dbReference type="RefSeq" id="WP_188897383.1">
    <property type="nucleotide sequence ID" value="NZ_BMMZ01000013.1"/>
</dbReference>
<organism evidence="5 6">
    <name type="scientific">Microlunatus endophyticus</name>
    <dbReference type="NCBI Taxonomy" id="1716077"/>
    <lineage>
        <taxon>Bacteria</taxon>
        <taxon>Bacillati</taxon>
        <taxon>Actinomycetota</taxon>
        <taxon>Actinomycetes</taxon>
        <taxon>Propionibacteriales</taxon>
        <taxon>Propionibacteriaceae</taxon>
        <taxon>Microlunatus</taxon>
    </lineage>
</organism>
<keyword evidence="1" id="KW-0805">Transcription regulation</keyword>
<dbReference type="PANTHER" id="PTHR30146">
    <property type="entry name" value="LACI-RELATED TRANSCRIPTIONAL REPRESSOR"/>
    <property type="match status" value="1"/>
</dbReference>
<dbReference type="InterPro" id="IPR028082">
    <property type="entry name" value="Peripla_BP_I"/>
</dbReference>
<dbReference type="PROSITE" id="PS50932">
    <property type="entry name" value="HTH_LACI_2"/>
    <property type="match status" value="1"/>
</dbReference>
<gene>
    <name evidence="5" type="ORF">GCM10011575_41370</name>
</gene>
<reference evidence="5" key="2">
    <citation type="submission" date="2020-09" db="EMBL/GenBank/DDBJ databases">
        <authorList>
            <person name="Sun Q."/>
            <person name="Zhou Y."/>
        </authorList>
    </citation>
    <scope>NUCLEOTIDE SEQUENCE</scope>
    <source>
        <strain evidence="5">CGMCC 4.7306</strain>
    </source>
</reference>
<evidence type="ECO:0000256" key="2">
    <source>
        <dbReference type="ARBA" id="ARBA00023125"/>
    </source>
</evidence>
<dbReference type="Pfam" id="PF13377">
    <property type="entry name" value="Peripla_BP_3"/>
    <property type="match status" value="1"/>
</dbReference>
<dbReference type="GO" id="GO:0003700">
    <property type="term" value="F:DNA-binding transcription factor activity"/>
    <property type="evidence" value="ECO:0007669"/>
    <property type="project" value="TreeGrafter"/>
</dbReference>
<evidence type="ECO:0000256" key="3">
    <source>
        <dbReference type="ARBA" id="ARBA00023163"/>
    </source>
</evidence>
<dbReference type="InterPro" id="IPR046335">
    <property type="entry name" value="LacI/GalR-like_sensor"/>
</dbReference>
<dbReference type="InterPro" id="IPR000843">
    <property type="entry name" value="HTH_LacI"/>
</dbReference>
<dbReference type="CDD" id="cd06267">
    <property type="entry name" value="PBP1_LacI_sugar_binding-like"/>
    <property type="match status" value="1"/>
</dbReference>
<keyword evidence="6" id="KW-1185">Reference proteome</keyword>
<name>A0A917SH79_9ACTN</name>
<dbReference type="SUPFAM" id="SSF47413">
    <property type="entry name" value="lambda repressor-like DNA-binding domains"/>
    <property type="match status" value="1"/>
</dbReference>
<proteinExistence type="predicted"/>
<evidence type="ECO:0000256" key="1">
    <source>
        <dbReference type="ARBA" id="ARBA00023015"/>
    </source>
</evidence>
<dbReference type="CDD" id="cd01392">
    <property type="entry name" value="HTH_LacI"/>
    <property type="match status" value="1"/>
</dbReference>
<dbReference type="SMART" id="SM00354">
    <property type="entry name" value="HTH_LACI"/>
    <property type="match status" value="1"/>
</dbReference>
<dbReference type="InterPro" id="IPR010982">
    <property type="entry name" value="Lambda_DNA-bd_dom_sf"/>
</dbReference>
<dbReference type="PROSITE" id="PS00356">
    <property type="entry name" value="HTH_LACI_1"/>
    <property type="match status" value="1"/>
</dbReference>
<evidence type="ECO:0000313" key="5">
    <source>
        <dbReference type="EMBL" id="GGL78733.1"/>
    </source>
</evidence>
<evidence type="ECO:0000313" key="6">
    <source>
        <dbReference type="Proteomes" id="UP000613840"/>
    </source>
</evidence>
<keyword evidence="3" id="KW-0804">Transcription</keyword>
<reference evidence="5" key="1">
    <citation type="journal article" date="2014" name="Int. J. Syst. Evol. Microbiol.">
        <title>Complete genome sequence of Corynebacterium casei LMG S-19264T (=DSM 44701T), isolated from a smear-ripened cheese.</title>
        <authorList>
            <consortium name="US DOE Joint Genome Institute (JGI-PGF)"/>
            <person name="Walter F."/>
            <person name="Albersmeier A."/>
            <person name="Kalinowski J."/>
            <person name="Ruckert C."/>
        </authorList>
    </citation>
    <scope>NUCLEOTIDE SEQUENCE</scope>
    <source>
        <strain evidence="5">CGMCC 4.7306</strain>
    </source>
</reference>
<protein>
    <submittedName>
        <fullName evidence="5">LacI family transcriptional regulator</fullName>
    </submittedName>
</protein>
<dbReference type="SUPFAM" id="SSF53822">
    <property type="entry name" value="Periplasmic binding protein-like I"/>
    <property type="match status" value="1"/>
</dbReference>
<dbReference type="Proteomes" id="UP000613840">
    <property type="component" value="Unassembled WGS sequence"/>
</dbReference>
<accession>A0A917SH79</accession>
<dbReference type="GO" id="GO:0000976">
    <property type="term" value="F:transcription cis-regulatory region binding"/>
    <property type="evidence" value="ECO:0007669"/>
    <property type="project" value="TreeGrafter"/>
</dbReference>
<sequence length="334" mass="36560">MQATRPTMRDVALRAGVGVGTVSRVVNKNDKVRPETRARVEQAIAETGFHRNELARMLRPGQITATIGLVIDDLANPFSSAVASGAGRVAGQRDHVLLIGSTERDVETERDLIREFVRRQVDGLLIISNDLKPVDETITIGDLPIVYIDRAPVANRYDRVMLDNHTGVKSALNRLVSDGHRRIAYVGGSPTAITGATRLRSYRQVLQGHGLPVDPELVSMHNYTADDARESVIALLGRRRPPTAIFSDNNRMTYGAIQALTALDSRTALAGFDDIELADLLPFEIDLVVYSPSDLGAKGAAQLFRRIDGDTGAARTIRVPTRLDRRGRRFHTGA</sequence>
<dbReference type="Gene3D" id="1.10.260.40">
    <property type="entry name" value="lambda repressor-like DNA-binding domains"/>
    <property type="match status" value="1"/>
</dbReference>
<dbReference type="Pfam" id="PF00356">
    <property type="entry name" value="LacI"/>
    <property type="match status" value="1"/>
</dbReference>
<keyword evidence="2" id="KW-0238">DNA-binding</keyword>
<feature type="domain" description="HTH lacI-type" evidence="4">
    <location>
        <begin position="6"/>
        <end position="60"/>
    </location>
</feature>
<comment type="caution">
    <text evidence="5">The sequence shown here is derived from an EMBL/GenBank/DDBJ whole genome shotgun (WGS) entry which is preliminary data.</text>
</comment>
<dbReference type="Gene3D" id="3.40.50.2300">
    <property type="match status" value="2"/>
</dbReference>
<dbReference type="AlphaFoldDB" id="A0A917SH79"/>
<evidence type="ECO:0000259" key="4">
    <source>
        <dbReference type="PROSITE" id="PS50932"/>
    </source>
</evidence>